<sequence length="187" mass="20227">YQILCGNQAPGFLIDIHTGKPLDVDECGSRESPCQQNADCINIPGSYHCECTRGYKLSPGGACVGRNECREIPNVCSHGDCMDTEGSYMCLCHRGFQASADQTLCMDIDECDRQPCGNGTCKNIIGSYNCLCFPGFVVTHNGDCVDFDECTTLVGQVCRFGHCLNTAGSFHCLCQDGFELTADGKNC</sequence>
<accession>A0A2J8J6G1</accession>
<evidence type="ECO:0000313" key="11">
    <source>
        <dbReference type="Proteomes" id="UP000236370"/>
    </source>
</evidence>
<dbReference type="GO" id="GO:0005576">
    <property type="term" value="C:extracellular region"/>
    <property type="evidence" value="ECO:0007669"/>
    <property type="project" value="UniProtKB-SubCell"/>
</dbReference>
<evidence type="ECO:0000259" key="9">
    <source>
        <dbReference type="PROSITE" id="PS50026"/>
    </source>
</evidence>
<dbReference type="SMART" id="SM00179">
    <property type="entry name" value="EGF_CA"/>
    <property type="match status" value="4"/>
</dbReference>
<evidence type="ECO:0000256" key="2">
    <source>
        <dbReference type="ARBA" id="ARBA00022525"/>
    </source>
</evidence>
<dbReference type="InterPro" id="IPR051145">
    <property type="entry name" value="GAS-SHBG-PROS"/>
</dbReference>
<dbReference type="InterPro" id="IPR009030">
    <property type="entry name" value="Growth_fac_rcpt_cys_sf"/>
</dbReference>
<keyword evidence="2" id="KW-0964">Secreted</keyword>
<dbReference type="Pfam" id="PF07645">
    <property type="entry name" value="EGF_CA"/>
    <property type="match status" value="4"/>
</dbReference>
<dbReference type="Gene3D" id="2.10.25.10">
    <property type="entry name" value="Laminin"/>
    <property type="match status" value="4"/>
</dbReference>
<dbReference type="PROSITE" id="PS01187">
    <property type="entry name" value="EGF_CA"/>
    <property type="match status" value="1"/>
</dbReference>
<dbReference type="PANTHER" id="PTHR24040:SF16">
    <property type="entry name" value="FIBRILLIN-2-LIKE PROTEIN"/>
    <property type="match status" value="1"/>
</dbReference>
<evidence type="ECO:0000256" key="4">
    <source>
        <dbReference type="ARBA" id="ARBA00022729"/>
    </source>
</evidence>
<name>A0A2J8J6G1_PANTR</name>
<comment type="subcellular location">
    <subcellularLocation>
        <location evidence="1">Secreted</location>
    </subcellularLocation>
</comment>
<dbReference type="EMBL" id="NBAG03000512">
    <property type="protein sequence ID" value="PNI18366.1"/>
    <property type="molecule type" value="Genomic_DNA"/>
</dbReference>
<dbReference type="AlphaFoldDB" id="A0A2J8J6G1"/>
<protein>
    <submittedName>
        <fullName evidence="10">FBN3 isoform 8</fullName>
    </submittedName>
</protein>
<comment type="caution">
    <text evidence="10">The sequence shown here is derived from an EMBL/GenBank/DDBJ whole genome shotgun (WGS) entry which is preliminary data.</text>
</comment>
<organism evidence="10 11">
    <name type="scientific">Pan troglodytes</name>
    <name type="common">Chimpanzee</name>
    <dbReference type="NCBI Taxonomy" id="9598"/>
    <lineage>
        <taxon>Eukaryota</taxon>
        <taxon>Metazoa</taxon>
        <taxon>Chordata</taxon>
        <taxon>Craniata</taxon>
        <taxon>Vertebrata</taxon>
        <taxon>Euteleostomi</taxon>
        <taxon>Mammalia</taxon>
        <taxon>Eutheria</taxon>
        <taxon>Euarchontoglires</taxon>
        <taxon>Primates</taxon>
        <taxon>Haplorrhini</taxon>
        <taxon>Catarrhini</taxon>
        <taxon>Hominidae</taxon>
        <taxon>Pan</taxon>
    </lineage>
</organism>
<reference evidence="10 11" key="1">
    <citation type="submission" date="2017-12" db="EMBL/GenBank/DDBJ databases">
        <title>High-resolution comparative analysis of great ape genomes.</title>
        <authorList>
            <person name="Pollen A."/>
            <person name="Hastie A."/>
            <person name="Hormozdiari F."/>
            <person name="Dougherty M."/>
            <person name="Liu R."/>
            <person name="Chaisson M."/>
            <person name="Hoppe E."/>
            <person name="Hill C."/>
            <person name="Pang A."/>
            <person name="Hillier L."/>
            <person name="Baker C."/>
            <person name="Armstrong J."/>
            <person name="Shendure J."/>
            <person name="Paten B."/>
            <person name="Wilson R."/>
            <person name="Chao H."/>
            <person name="Schneider V."/>
            <person name="Ventura M."/>
            <person name="Kronenberg Z."/>
            <person name="Murali S."/>
            <person name="Gordon D."/>
            <person name="Cantsilieris S."/>
            <person name="Munson K."/>
            <person name="Nelson B."/>
            <person name="Raja A."/>
            <person name="Underwood J."/>
            <person name="Diekhans M."/>
            <person name="Fiddes I."/>
            <person name="Haussler D."/>
            <person name="Eichler E."/>
        </authorList>
    </citation>
    <scope>NUCLEOTIDE SEQUENCE [LARGE SCALE GENOMIC DNA]</scope>
    <source>
        <strain evidence="10">Yerkes chimp pedigree #C0471</strain>
    </source>
</reference>
<comment type="caution">
    <text evidence="8">Lacks conserved residue(s) required for the propagation of feature annotation.</text>
</comment>
<keyword evidence="5" id="KW-0677">Repeat</keyword>
<dbReference type="FunFam" id="2.10.25.10:FF:000223">
    <property type="entry name" value="Fibrillin 2"/>
    <property type="match status" value="1"/>
</dbReference>
<evidence type="ECO:0000256" key="5">
    <source>
        <dbReference type="ARBA" id="ARBA00022737"/>
    </source>
</evidence>
<gene>
    <name evidence="10" type="ORF">CK820_G0050359</name>
</gene>
<dbReference type="InterPro" id="IPR001881">
    <property type="entry name" value="EGF-like_Ca-bd_dom"/>
</dbReference>
<dbReference type="FunFam" id="2.10.25.10:FF:000003">
    <property type="entry name" value="fibrillin-1 isoform X1"/>
    <property type="match status" value="2"/>
</dbReference>
<dbReference type="FunFam" id="2.10.25.10:FF:000038">
    <property type="entry name" value="Fibrillin 2"/>
    <property type="match status" value="1"/>
</dbReference>
<dbReference type="PANTHER" id="PTHR24040">
    <property type="entry name" value="LAMININ G-LIKE DOMAIN-CONTAINING PROTEIN"/>
    <property type="match status" value="1"/>
</dbReference>
<dbReference type="SUPFAM" id="SSF57184">
    <property type="entry name" value="Growth factor receptor domain"/>
    <property type="match status" value="1"/>
</dbReference>
<keyword evidence="3 8" id="KW-0245">EGF-like domain</keyword>
<keyword evidence="6 8" id="KW-1015">Disulfide bond</keyword>
<feature type="non-terminal residue" evidence="10">
    <location>
        <position position="187"/>
    </location>
</feature>
<evidence type="ECO:0000256" key="7">
    <source>
        <dbReference type="ARBA" id="ARBA00023180"/>
    </source>
</evidence>
<dbReference type="PROSITE" id="PS00010">
    <property type="entry name" value="ASX_HYDROXYL"/>
    <property type="match status" value="3"/>
</dbReference>
<dbReference type="Proteomes" id="UP000236370">
    <property type="component" value="Unassembled WGS sequence"/>
</dbReference>
<dbReference type="GO" id="GO:0005509">
    <property type="term" value="F:calcium ion binding"/>
    <property type="evidence" value="ECO:0007669"/>
    <property type="project" value="InterPro"/>
</dbReference>
<dbReference type="InterPro" id="IPR049883">
    <property type="entry name" value="NOTCH1_EGF-like"/>
</dbReference>
<dbReference type="PROSITE" id="PS01186">
    <property type="entry name" value="EGF_2"/>
    <property type="match status" value="2"/>
</dbReference>
<keyword evidence="4" id="KW-0732">Signal</keyword>
<feature type="non-terminal residue" evidence="10">
    <location>
        <position position="1"/>
    </location>
</feature>
<dbReference type="InterPro" id="IPR018097">
    <property type="entry name" value="EGF_Ca-bd_CS"/>
</dbReference>
<evidence type="ECO:0000256" key="1">
    <source>
        <dbReference type="ARBA" id="ARBA00004613"/>
    </source>
</evidence>
<feature type="disulfide bond" evidence="8">
    <location>
        <begin position="111"/>
        <end position="121"/>
    </location>
</feature>
<dbReference type="PROSITE" id="PS50026">
    <property type="entry name" value="EGF_3"/>
    <property type="match status" value="2"/>
</dbReference>
<dbReference type="InterPro" id="IPR000742">
    <property type="entry name" value="EGF"/>
</dbReference>
<dbReference type="CDD" id="cd00054">
    <property type="entry name" value="EGF_CA"/>
    <property type="match status" value="2"/>
</dbReference>
<dbReference type="InterPro" id="IPR000152">
    <property type="entry name" value="EGF-type_Asp/Asn_hydroxyl_site"/>
</dbReference>
<dbReference type="SMART" id="SM00181">
    <property type="entry name" value="EGF"/>
    <property type="match status" value="4"/>
</dbReference>
<feature type="domain" description="EGF-like" evidence="9">
    <location>
        <begin position="23"/>
        <end position="64"/>
    </location>
</feature>
<evidence type="ECO:0000256" key="3">
    <source>
        <dbReference type="ARBA" id="ARBA00022536"/>
    </source>
</evidence>
<evidence type="ECO:0000256" key="6">
    <source>
        <dbReference type="ARBA" id="ARBA00023157"/>
    </source>
</evidence>
<dbReference type="SUPFAM" id="SSF57196">
    <property type="entry name" value="EGF/Laminin"/>
    <property type="match status" value="1"/>
</dbReference>
<feature type="domain" description="EGF-like" evidence="9">
    <location>
        <begin position="107"/>
        <end position="142"/>
    </location>
</feature>
<evidence type="ECO:0000313" key="10">
    <source>
        <dbReference type="EMBL" id="PNI18366.1"/>
    </source>
</evidence>
<keyword evidence="7" id="KW-0325">Glycoprotein</keyword>
<proteinExistence type="predicted"/>
<evidence type="ECO:0000256" key="8">
    <source>
        <dbReference type="PROSITE-ProRule" id="PRU00076"/>
    </source>
</evidence>